<feature type="region of interest" description="Disordered" evidence="1">
    <location>
        <begin position="109"/>
        <end position="142"/>
    </location>
</feature>
<evidence type="ECO:0000313" key="2">
    <source>
        <dbReference type="EMBL" id="ADO97752.1"/>
    </source>
</evidence>
<dbReference type="EMBL" id="GU071096">
    <property type="protein sequence ID" value="ADO97752.1"/>
    <property type="molecule type" value="Genomic_DNA"/>
</dbReference>
<proteinExistence type="predicted"/>
<name>E3SK42_9CAUD</name>
<keyword evidence="3" id="KW-1185">Reference proteome</keyword>
<evidence type="ECO:0000313" key="3">
    <source>
        <dbReference type="Proteomes" id="UP000006525"/>
    </source>
</evidence>
<gene>
    <name evidence="2" type="ORF">SShM2_141</name>
</gene>
<reference evidence="2 3" key="1">
    <citation type="journal article" date="2010" name="Environ. Microbiol.">
        <title>Genomic analysis of oceanic cyanobacterial myoviruses compared with T4-like myoviruses from diverse hosts and environments.</title>
        <authorList>
            <person name="Sullivan M.B."/>
            <person name="Huang K.H."/>
            <person name="Ignacio-Espinoza J.C."/>
            <person name="Berlin A.M."/>
            <person name="Kelly L."/>
            <person name="Weigele P.R."/>
            <person name="DeFrancesco A.S."/>
            <person name="Kern S.E."/>
            <person name="Thompson L.R."/>
            <person name="Young S."/>
            <person name="Yandava C."/>
            <person name="Fu R."/>
            <person name="Krastins B."/>
            <person name="Chase M."/>
            <person name="Sarracino D."/>
            <person name="Osburne M.S."/>
            <person name="Henn M.R."/>
            <person name="Chisholm S.W."/>
        </authorList>
    </citation>
    <scope>NUCLEOTIDE SEQUENCE [LARGE SCALE GENOMIC DNA]</scope>
    <source>
        <strain evidence="2">8102-4</strain>
    </source>
</reference>
<dbReference type="RefSeq" id="YP_004322807.1">
    <property type="nucleotide sequence ID" value="NC_015281.1"/>
</dbReference>
<dbReference type="GeneID" id="10327296"/>
<evidence type="ECO:0000256" key="1">
    <source>
        <dbReference type="SAM" id="MobiDB-lite"/>
    </source>
</evidence>
<sequence>MKDYVCVQTWDPIFEMMRYRWVHKSEKDPVQFVKKSQSRARSVMSSKMLFLVDIGDGRCVSHDGYIQIGIFSHSVEKHLELNPEQEWQVTYWMPDPFCIRYPRPNYQHTMKANEGSPKTDNAMDSRPRDFPDQATNRLERTL</sequence>
<feature type="compositionally biased region" description="Basic and acidic residues" evidence="1">
    <location>
        <begin position="121"/>
        <end position="142"/>
    </location>
</feature>
<accession>E3SK42</accession>
<dbReference type="Proteomes" id="UP000006525">
    <property type="component" value="Segment"/>
</dbReference>
<dbReference type="KEGG" id="vg:10327296"/>
<protein>
    <submittedName>
        <fullName evidence="2">Uncharacterized protein</fullName>
    </submittedName>
</protein>
<organism evidence="2 3">
    <name type="scientific">Synechococcus phage S-ShM2</name>
    <dbReference type="NCBI Taxonomy" id="445683"/>
    <lineage>
        <taxon>Viruses</taxon>
        <taxon>Duplodnaviria</taxon>
        <taxon>Heunggongvirae</taxon>
        <taxon>Uroviricota</taxon>
        <taxon>Caudoviricetes</taxon>
        <taxon>Pantevenvirales</taxon>
        <taxon>Kyanoviridae</taxon>
        <taxon>Ahtivirus</taxon>
        <taxon>Ahtivirus sagseatwo</taxon>
    </lineage>
</organism>
<dbReference type="OrthoDB" id="16498at10239"/>